<dbReference type="SUPFAM" id="SSF52980">
    <property type="entry name" value="Restriction endonuclease-like"/>
    <property type="match status" value="1"/>
</dbReference>
<dbReference type="InterPro" id="IPR011335">
    <property type="entry name" value="Restrct_endonuc-II-like"/>
</dbReference>
<dbReference type="InterPro" id="IPR007569">
    <property type="entry name" value="DUF559"/>
</dbReference>
<evidence type="ECO:0000313" key="2">
    <source>
        <dbReference type="EMBL" id="CAB4900656.1"/>
    </source>
</evidence>
<dbReference type="EMBL" id="CAFBLX010000179">
    <property type="protein sequence ID" value="CAB4900656.1"/>
    <property type="molecule type" value="Genomic_DNA"/>
</dbReference>
<sequence>MLVVGGAAVTTPVRTAFDIGRWIPPPQSVIFLDSLVAATGLERDAVSAFASLRPGCRGIRVLLDALGRVDGGAESPQETRTRLLLIDAGLPKPTTQIDIRDARGRFVARIDMGWERWRVGVEYEGVQHWLDERQRTRDIERYEDLQQCDWHIVRVNSEQLRRRPDEVVRRVRAKLREAGAPI</sequence>
<accession>A0A6J7FZS2</accession>
<dbReference type="Pfam" id="PF04480">
    <property type="entry name" value="DUF559"/>
    <property type="match status" value="1"/>
</dbReference>
<gene>
    <name evidence="2" type="ORF">UFOPK3472_02436</name>
</gene>
<organism evidence="2">
    <name type="scientific">freshwater metagenome</name>
    <dbReference type="NCBI Taxonomy" id="449393"/>
    <lineage>
        <taxon>unclassified sequences</taxon>
        <taxon>metagenomes</taxon>
        <taxon>ecological metagenomes</taxon>
    </lineage>
</organism>
<dbReference type="AlphaFoldDB" id="A0A6J7FZS2"/>
<dbReference type="Gene3D" id="3.40.960.10">
    <property type="entry name" value="VSR Endonuclease"/>
    <property type="match status" value="1"/>
</dbReference>
<protein>
    <submittedName>
        <fullName evidence="2">Unannotated protein</fullName>
    </submittedName>
</protein>
<evidence type="ECO:0000259" key="1">
    <source>
        <dbReference type="Pfam" id="PF04480"/>
    </source>
</evidence>
<reference evidence="2" key="1">
    <citation type="submission" date="2020-05" db="EMBL/GenBank/DDBJ databases">
        <authorList>
            <person name="Chiriac C."/>
            <person name="Salcher M."/>
            <person name="Ghai R."/>
            <person name="Kavagutti S V."/>
        </authorList>
    </citation>
    <scope>NUCLEOTIDE SEQUENCE</scope>
</reference>
<feature type="domain" description="DUF559" evidence="1">
    <location>
        <begin position="111"/>
        <end position="175"/>
    </location>
</feature>
<proteinExistence type="predicted"/>
<name>A0A6J7FZS2_9ZZZZ</name>